<proteinExistence type="predicted"/>
<evidence type="ECO:0000313" key="2">
    <source>
        <dbReference type="WBParaSite" id="PTRK_0000316466.1"/>
    </source>
</evidence>
<protein>
    <submittedName>
        <fullName evidence="2">Uncharacterized protein</fullName>
    </submittedName>
</protein>
<sequence>MYLYYYKSRNVDLRKKSIIVNKYSLEKNPDKDTKESLSTNDNIELNTSFFIDKEQVTQSNEEAFDTLLEDIIFTQVEYSQRHLDYVNQLQSDFILFNRDFEKALNITNPRSHQRQNNYNFKTQYLVPLHSNLKHHSDLEICDNSTIKKFIQ</sequence>
<keyword evidence="1" id="KW-1185">Reference proteome</keyword>
<evidence type="ECO:0000313" key="1">
    <source>
        <dbReference type="Proteomes" id="UP000038045"/>
    </source>
</evidence>
<accession>A0A0N4Z7L2</accession>
<organism evidence="1 2">
    <name type="scientific">Parastrongyloides trichosuri</name>
    <name type="common">Possum-specific nematode worm</name>
    <dbReference type="NCBI Taxonomy" id="131310"/>
    <lineage>
        <taxon>Eukaryota</taxon>
        <taxon>Metazoa</taxon>
        <taxon>Ecdysozoa</taxon>
        <taxon>Nematoda</taxon>
        <taxon>Chromadorea</taxon>
        <taxon>Rhabditida</taxon>
        <taxon>Tylenchina</taxon>
        <taxon>Panagrolaimomorpha</taxon>
        <taxon>Strongyloidoidea</taxon>
        <taxon>Strongyloididae</taxon>
        <taxon>Parastrongyloides</taxon>
    </lineage>
</organism>
<reference evidence="2" key="1">
    <citation type="submission" date="2017-02" db="UniProtKB">
        <authorList>
            <consortium name="WormBaseParasite"/>
        </authorList>
    </citation>
    <scope>IDENTIFICATION</scope>
</reference>
<dbReference type="Proteomes" id="UP000038045">
    <property type="component" value="Unplaced"/>
</dbReference>
<dbReference type="WBParaSite" id="PTRK_0000316466.1">
    <property type="protein sequence ID" value="PTRK_0000316466.1"/>
    <property type="gene ID" value="PTRK_0000316466"/>
</dbReference>
<name>A0A0N4Z7L2_PARTI</name>
<dbReference type="AlphaFoldDB" id="A0A0N4Z7L2"/>